<reference evidence="2 3" key="1">
    <citation type="submission" date="2015-09" db="EMBL/GenBank/DDBJ databases">
        <title>Trachymyrmex zeteki WGS genome.</title>
        <authorList>
            <person name="Nygaard S."/>
            <person name="Hu H."/>
            <person name="Boomsma J."/>
            <person name="Zhang G."/>
        </authorList>
    </citation>
    <scope>NUCLEOTIDE SEQUENCE [LARGE SCALE GENOMIC DNA]</scope>
    <source>
        <strain evidence="2">Tzet28-1</strain>
        <tissue evidence="2">Whole body</tissue>
    </source>
</reference>
<name>A0A151X673_9HYME</name>
<gene>
    <name evidence="2" type="ORF">ALC60_05168</name>
</gene>
<evidence type="ECO:0000313" key="2">
    <source>
        <dbReference type="EMBL" id="KYQ55886.1"/>
    </source>
</evidence>
<feature type="non-terminal residue" evidence="2">
    <location>
        <position position="1"/>
    </location>
</feature>
<evidence type="ECO:0000256" key="1">
    <source>
        <dbReference type="SAM" id="MobiDB-lite"/>
    </source>
</evidence>
<dbReference type="EMBL" id="KQ982482">
    <property type="protein sequence ID" value="KYQ55886.1"/>
    <property type="molecule type" value="Genomic_DNA"/>
</dbReference>
<sequence>SFLKARESEKMIYDAEITRSTDGNVIQLYPLSAITNWQAHICIHSFICVNDDPGSKETALVDKSSTRELDFSRPITPPPPELTRERSDNLLKNNYCLFTARLKERHSARCGAGGTVLSLPDHQADLVPNYKSH</sequence>
<accession>A0A151X673</accession>
<protein>
    <submittedName>
        <fullName evidence="2">Uncharacterized protein</fullName>
    </submittedName>
</protein>
<dbReference type="Proteomes" id="UP000075809">
    <property type="component" value="Unassembled WGS sequence"/>
</dbReference>
<proteinExistence type="predicted"/>
<evidence type="ECO:0000313" key="3">
    <source>
        <dbReference type="Proteomes" id="UP000075809"/>
    </source>
</evidence>
<dbReference type="AlphaFoldDB" id="A0A151X673"/>
<organism evidence="2 3">
    <name type="scientific">Mycetomoellerius zeteki</name>
    <dbReference type="NCBI Taxonomy" id="64791"/>
    <lineage>
        <taxon>Eukaryota</taxon>
        <taxon>Metazoa</taxon>
        <taxon>Ecdysozoa</taxon>
        <taxon>Arthropoda</taxon>
        <taxon>Hexapoda</taxon>
        <taxon>Insecta</taxon>
        <taxon>Pterygota</taxon>
        <taxon>Neoptera</taxon>
        <taxon>Endopterygota</taxon>
        <taxon>Hymenoptera</taxon>
        <taxon>Apocrita</taxon>
        <taxon>Aculeata</taxon>
        <taxon>Formicoidea</taxon>
        <taxon>Formicidae</taxon>
        <taxon>Myrmicinae</taxon>
        <taxon>Mycetomoellerius</taxon>
    </lineage>
</organism>
<feature type="region of interest" description="Disordered" evidence="1">
    <location>
        <begin position="63"/>
        <end position="86"/>
    </location>
</feature>
<keyword evidence="3" id="KW-1185">Reference proteome</keyword>